<evidence type="ECO:0000313" key="6">
    <source>
        <dbReference type="EMBL" id="GAI55777.1"/>
    </source>
</evidence>
<dbReference type="EMBL" id="BARV01029297">
    <property type="protein sequence ID" value="GAI43335.1"/>
    <property type="molecule type" value="Genomic_DNA"/>
</dbReference>
<evidence type="ECO:0000313" key="5">
    <source>
        <dbReference type="EMBL" id="GAI45227.1"/>
    </source>
</evidence>
<dbReference type="Pfam" id="PF12728">
    <property type="entry name" value="HTH_17"/>
    <property type="match status" value="1"/>
</dbReference>
<name>X1L884_9ZZZZ</name>
<comment type="caution">
    <text evidence="3">The sequence shown here is derived from an EMBL/GenBank/DDBJ whole genome shotgun (WGS) entry which is preliminary data.</text>
</comment>
<dbReference type="AlphaFoldDB" id="X1L884"/>
<proteinExistence type="predicted"/>
<evidence type="ECO:0000313" key="2">
    <source>
        <dbReference type="EMBL" id="GAH95190.1"/>
    </source>
</evidence>
<dbReference type="EMBL" id="BARV01000215">
    <property type="protein sequence ID" value="GAH95190.1"/>
    <property type="molecule type" value="Genomic_DNA"/>
</dbReference>
<sequence length="76" mass="8845">MSVEYLNVTDAALYADVERITLYRWIQKGVTYRGQLFYLTAVSIAGQYHIEEHDLDRFLEAIGYEIVDDDEEANHS</sequence>
<evidence type="ECO:0000313" key="4">
    <source>
        <dbReference type="EMBL" id="GAI43335.1"/>
    </source>
</evidence>
<dbReference type="EMBL" id="BARV01039278">
    <property type="protein sequence ID" value="GAI55777.1"/>
    <property type="molecule type" value="Genomic_DNA"/>
</dbReference>
<dbReference type="InterPro" id="IPR041657">
    <property type="entry name" value="HTH_17"/>
</dbReference>
<feature type="domain" description="Helix-turn-helix" evidence="1">
    <location>
        <begin position="5"/>
        <end position="61"/>
    </location>
</feature>
<evidence type="ECO:0000313" key="3">
    <source>
        <dbReference type="EMBL" id="GAH98629.1"/>
    </source>
</evidence>
<dbReference type="EMBL" id="BARV01000454">
    <property type="protein sequence ID" value="GAH98629.1"/>
    <property type="molecule type" value="Genomic_DNA"/>
</dbReference>
<reference evidence="3" key="1">
    <citation type="journal article" date="2014" name="Front. Microbiol.">
        <title>High frequency of phylogenetically diverse reductive dehalogenase-homologous genes in deep subseafloor sedimentary metagenomes.</title>
        <authorList>
            <person name="Kawai M."/>
            <person name="Futagami T."/>
            <person name="Toyoda A."/>
            <person name="Takaki Y."/>
            <person name="Nishi S."/>
            <person name="Hori S."/>
            <person name="Arai W."/>
            <person name="Tsubouchi T."/>
            <person name="Morono Y."/>
            <person name="Uchiyama I."/>
            <person name="Ito T."/>
            <person name="Fujiyama A."/>
            <person name="Inagaki F."/>
            <person name="Takami H."/>
        </authorList>
    </citation>
    <scope>NUCLEOTIDE SEQUENCE</scope>
    <source>
        <strain evidence="3">Expedition CK06-06</strain>
    </source>
</reference>
<gene>
    <name evidence="2" type="ORF">S06H3_00962</name>
    <name evidence="3" type="ORF">S06H3_01736</name>
    <name evidence="5" type="ORF">S06H3_41450</name>
    <name evidence="4" type="ORF">S06H3_46740</name>
    <name evidence="6" type="ORF">S06H3_60248</name>
</gene>
<accession>X1L884</accession>
<organism evidence="3">
    <name type="scientific">marine sediment metagenome</name>
    <dbReference type="NCBI Taxonomy" id="412755"/>
    <lineage>
        <taxon>unclassified sequences</taxon>
        <taxon>metagenomes</taxon>
        <taxon>ecological metagenomes</taxon>
    </lineage>
</organism>
<protein>
    <recommendedName>
        <fullName evidence="1">Helix-turn-helix domain-containing protein</fullName>
    </recommendedName>
</protein>
<evidence type="ECO:0000259" key="1">
    <source>
        <dbReference type="Pfam" id="PF12728"/>
    </source>
</evidence>
<dbReference type="EMBL" id="BARV01025543">
    <property type="protein sequence ID" value="GAI45227.1"/>
    <property type="molecule type" value="Genomic_DNA"/>
</dbReference>